<evidence type="ECO:0000256" key="2">
    <source>
        <dbReference type="PROSITE-ProRule" id="PRU01213"/>
    </source>
</evidence>
<evidence type="ECO:0000256" key="1">
    <source>
        <dbReference type="ARBA" id="ARBA00022505"/>
    </source>
</evidence>
<name>A0ABT7XRU4_9NEIS</name>
<keyword evidence="5" id="KW-1185">Reference proteome</keyword>
<protein>
    <submittedName>
        <fullName evidence="4">TOBE domain-containing protein</fullName>
    </submittedName>
</protein>
<gene>
    <name evidence="4" type="ORF">QU481_16750</name>
</gene>
<feature type="domain" description="Mop" evidence="3">
    <location>
        <begin position="67"/>
        <end position="132"/>
    </location>
</feature>
<evidence type="ECO:0000313" key="4">
    <source>
        <dbReference type="EMBL" id="MDN0076517.1"/>
    </source>
</evidence>
<dbReference type="InterPro" id="IPR004606">
    <property type="entry name" value="Mop_domain"/>
</dbReference>
<organism evidence="4 5">
    <name type="scientific">Crenobacter oryzisoli</name>
    <dbReference type="NCBI Taxonomy" id="3056844"/>
    <lineage>
        <taxon>Bacteria</taxon>
        <taxon>Pseudomonadati</taxon>
        <taxon>Pseudomonadota</taxon>
        <taxon>Betaproteobacteria</taxon>
        <taxon>Neisseriales</taxon>
        <taxon>Neisseriaceae</taxon>
        <taxon>Crenobacter</taxon>
    </lineage>
</organism>
<keyword evidence="1 2" id="KW-0500">Molybdenum</keyword>
<dbReference type="RefSeq" id="WP_289831171.1">
    <property type="nucleotide sequence ID" value="NZ_JAUEDK010000035.1"/>
</dbReference>
<evidence type="ECO:0000313" key="5">
    <source>
        <dbReference type="Proteomes" id="UP001168540"/>
    </source>
</evidence>
<dbReference type="EMBL" id="JAUEDK010000035">
    <property type="protein sequence ID" value="MDN0076517.1"/>
    <property type="molecule type" value="Genomic_DNA"/>
</dbReference>
<dbReference type="Pfam" id="PF03459">
    <property type="entry name" value="TOBE"/>
    <property type="match status" value="1"/>
</dbReference>
<dbReference type="NCBIfam" id="TIGR00638">
    <property type="entry name" value="Mop"/>
    <property type="match status" value="1"/>
</dbReference>
<dbReference type="InterPro" id="IPR005116">
    <property type="entry name" value="Transp-assoc_OB_typ1"/>
</dbReference>
<dbReference type="Gene3D" id="2.40.50.100">
    <property type="match status" value="1"/>
</dbReference>
<dbReference type="Proteomes" id="UP001168540">
    <property type="component" value="Unassembled WGS sequence"/>
</dbReference>
<dbReference type="SUPFAM" id="SSF50331">
    <property type="entry name" value="MOP-like"/>
    <property type="match status" value="1"/>
</dbReference>
<sequence length="143" mass="15216">MNRLPAIVSGVTACDGIALIDVRVGELGCTAMLVGEPTPADRYPVGSLVTLAFKELEVSLAKRLSGEISLRNRLPCRVTALHQGALLARVDLLFGRYPLSALITSRSAQQLTLAPGDEVEALIKANEMTLLVEDAPNGADHVR</sequence>
<comment type="caution">
    <text evidence="4">The sequence shown here is derived from an EMBL/GenBank/DDBJ whole genome shotgun (WGS) entry which is preliminary data.</text>
</comment>
<proteinExistence type="predicted"/>
<accession>A0ABT7XRU4</accession>
<dbReference type="PROSITE" id="PS51866">
    <property type="entry name" value="MOP"/>
    <property type="match status" value="1"/>
</dbReference>
<evidence type="ECO:0000259" key="3">
    <source>
        <dbReference type="PROSITE" id="PS51866"/>
    </source>
</evidence>
<dbReference type="InterPro" id="IPR008995">
    <property type="entry name" value="Mo/tungstate-bd_C_term_dom"/>
</dbReference>
<reference evidence="4" key="1">
    <citation type="submission" date="2023-06" db="EMBL/GenBank/DDBJ databases">
        <authorList>
            <person name="Zhang S."/>
        </authorList>
    </citation>
    <scope>NUCLEOTIDE SEQUENCE</scope>
    <source>
        <strain evidence="4">SG2303</strain>
    </source>
</reference>